<keyword evidence="1" id="KW-1133">Transmembrane helix</keyword>
<reference evidence="2 3" key="1">
    <citation type="submission" date="2023-09" db="EMBL/GenBank/DDBJ databases">
        <title>Genome completion map analysis of the actinomycetes C11-1.</title>
        <authorList>
            <person name="Qin P."/>
            <person name="Guan P."/>
        </authorList>
    </citation>
    <scope>NUCLEOTIDE SEQUENCE [LARGE SCALE GENOMIC DNA]</scope>
    <source>
        <strain evidence="2 3">C11-1</strain>
    </source>
</reference>
<protein>
    <submittedName>
        <fullName evidence="2">ABC transporter permease</fullName>
    </submittedName>
</protein>
<keyword evidence="3" id="KW-1185">Reference proteome</keyword>
<keyword evidence="1" id="KW-0472">Membrane</keyword>
<dbReference type="Proteomes" id="UP001303236">
    <property type="component" value="Chromosome"/>
</dbReference>
<keyword evidence="1" id="KW-0812">Transmembrane</keyword>
<feature type="transmembrane region" description="Helical" evidence="1">
    <location>
        <begin position="90"/>
        <end position="109"/>
    </location>
</feature>
<evidence type="ECO:0000256" key="1">
    <source>
        <dbReference type="SAM" id="Phobius"/>
    </source>
</evidence>
<accession>A0ABY9VY98</accession>
<feature type="transmembrane region" description="Helical" evidence="1">
    <location>
        <begin position="176"/>
        <end position="199"/>
    </location>
</feature>
<dbReference type="EMBL" id="CP134500">
    <property type="protein sequence ID" value="WNF28515.1"/>
    <property type="molecule type" value="Genomic_DNA"/>
</dbReference>
<evidence type="ECO:0000313" key="3">
    <source>
        <dbReference type="Proteomes" id="UP001303236"/>
    </source>
</evidence>
<feature type="transmembrane region" description="Helical" evidence="1">
    <location>
        <begin position="30"/>
        <end position="52"/>
    </location>
</feature>
<gene>
    <name evidence="2" type="ORF">RI138_17665</name>
</gene>
<organism evidence="2 3">
    <name type="scientific">Streptomyces durocortorensis</name>
    <dbReference type="NCBI Taxonomy" id="2811104"/>
    <lineage>
        <taxon>Bacteria</taxon>
        <taxon>Bacillati</taxon>
        <taxon>Actinomycetota</taxon>
        <taxon>Actinomycetes</taxon>
        <taxon>Kitasatosporales</taxon>
        <taxon>Streptomycetaceae</taxon>
        <taxon>Streptomyces</taxon>
    </lineage>
</organism>
<proteinExistence type="predicted"/>
<feature type="transmembrane region" description="Helical" evidence="1">
    <location>
        <begin position="316"/>
        <end position="334"/>
    </location>
</feature>
<sequence length="339" mass="36428">MSSPPTSAPTTGRTSLRGSARVVLRLHRKALWAAGGLLVLGIGIVVALRVWMASAKELCADGDITPCGGPAHQPSYARTSTETLLADGGTVLLLLAALVGVFVAGPLIARELESGTFRLAWAQSVSPARWLAARLAVPAALGVSGLAVLVVVYRWGLWALRGYPYSHRITWYGSGVFPGTGPALLGYVLLAVAVGALCAVLVRRTLLSMSLTALVLWTVAFGLEKRRYELWPTVFRTDQDALQSFSAGDWSIDAGMVTASGRRLYWQDCYDADLAQGYDGDLAQHIEACLRDRGAVSDFIEYHPASHYWPLQLVETGILLALAALAVFLAFRALRRLHG</sequence>
<feature type="transmembrane region" description="Helical" evidence="1">
    <location>
        <begin position="130"/>
        <end position="156"/>
    </location>
</feature>
<name>A0ABY9VY98_9ACTN</name>
<feature type="transmembrane region" description="Helical" evidence="1">
    <location>
        <begin position="206"/>
        <end position="223"/>
    </location>
</feature>
<evidence type="ECO:0000313" key="2">
    <source>
        <dbReference type="EMBL" id="WNF28515.1"/>
    </source>
</evidence>